<gene>
    <name evidence="5" type="ORF">HMPREF9286_1110</name>
</gene>
<protein>
    <submittedName>
        <fullName evidence="5">AP2 domain protein</fullName>
    </submittedName>
</protein>
<keyword evidence="6" id="KW-1185">Reference proteome</keyword>
<dbReference type="SMART" id="SM00380">
    <property type="entry name" value="AP2"/>
    <property type="match status" value="1"/>
</dbReference>
<dbReference type="Proteomes" id="UP000003705">
    <property type="component" value="Unassembled WGS sequence"/>
</dbReference>
<dbReference type="Gene3D" id="3.30.730.10">
    <property type="entry name" value="AP2/ERF domain"/>
    <property type="match status" value="1"/>
</dbReference>
<keyword evidence="1" id="KW-0805">Transcription regulation</keyword>
<dbReference type="OrthoDB" id="552713at2"/>
<dbReference type="AlphaFoldDB" id="E4L0N8"/>
<comment type="caution">
    <text evidence="5">The sequence shown here is derived from an EMBL/GenBank/DDBJ whole genome shotgun (WGS) entry which is preliminary data.</text>
</comment>
<dbReference type="GO" id="GO:0003677">
    <property type="term" value="F:DNA binding"/>
    <property type="evidence" value="ECO:0007669"/>
    <property type="project" value="UniProtKB-KW"/>
</dbReference>
<reference evidence="5 6" key="1">
    <citation type="submission" date="2010-10" db="EMBL/GenBank/DDBJ databases">
        <authorList>
            <person name="Durkin A.S."/>
            <person name="Madupu R."/>
            <person name="Torralba M."/>
            <person name="Gillis M."/>
            <person name="Methe B."/>
            <person name="Sutton G."/>
            <person name="Nelson K.E."/>
        </authorList>
    </citation>
    <scope>NUCLEOTIDE SEQUENCE [LARGE SCALE GENOMIC DNA]</scope>
    <source>
        <strain evidence="5 6">ACS-146-V-Sch2b</strain>
    </source>
</reference>
<dbReference type="RefSeq" id="WP_005957859.1">
    <property type="nucleotide sequence ID" value="NZ_AENP01000028.1"/>
</dbReference>
<evidence type="ECO:0000256" key="1">
    <source>
        <dbReference type="ARBA" id="ARBA00023015"/>
    </source>
</evidence>
<proteinExistence type="predicted"/>
<name>E4L0N8_9FIRM</name>
<keyword evidence="2" id="KW-0238">DNA-binding</keyword>
<dbReference type="SUPFAM" id="SSF54171">
    <property type="entry name" value="DNA-binding domain"/>
    <property type="match status" value="1"/>
</dbReference>
<feature type="domain" description="AP2/ERF" evidence="4">
    <location>
        <begin position="176"/>
        <end position="232"/>
    </location>
</feature>
<dbReference type="InterPro" id="IPR001471">
    <property type="entry name" value="AP2/ERF_dom"/>
</dbReference>
<dbReference type="GO" id="GO:0003700">
    <property type="term" value="F:DNA-binding transcription factor activity"/>
    <property type="evidence" value="ECO:0007669"/>
    <property type="project" value="InterPro"/>
</dbReference>
<dbReference type="InterPro" id="IPR036955">
    <property type="entry name" value="AP2/ERF_dom_sf"/>
</dbReference>
<evidence type="ECO:0000313" key="5">
    <source>
        <dbReference type="EMBL" id="EFR32334.1"/>
    </source>
</evidence>
<evidence type="ECO:0000313" key="6">
    <source>
        <dbReference type="Proteomes" id="UP000003705"/>
    </source>
</evidence>
<dbReference type="EMBL" id="AENP01000028">
    <property type="protein sequence ID" value="EFR32334.1"/>
    <property type="molecule type" value="Genomic_DNA"/>
</dbReference>
<keyword evidence="3" id="KW-0804">Transcription</keyword>
<dbReference type="PROSITE" id="PS51032">
    <property type="entry name" value="AP2_ERF"/>
    <property type="match status" value="1"/>
</dbReference>
<evidence type="ECO:0000259" key="4">
    <source>
        <dbReference type="PROSITE" id="PS51032"/>
    </source>
</evidence>
<sequence>MKKFIINCTLNAEEEVEIIAKNEEEAYEIAKDIFFAKLTNQYLDKGMDFEALEEARKVKAEKLPPPDPQRYKKTKERGNKRLENYKKELIGKRFGKLVVLDVYNEKEKEDYTYRLKCKCDCGNITNPALQKVVGKNANVTSCGCVREERGEEMLDSYLFKGTRVTNLQMKTKSKSGVKGVRKVPSGRYTAHIWFKNKTYYLGTFDTKEEAAAARKAAEEKYFKPILEEFNKIAKYKVDIKEDDKEK</sequence>
<dbReference type="InterPro" id="IPR016177">
    <property type="entry name" value="DNA-bd_dom_sf"/>
</dbReference>
<accession>E4L0N8</accession>
<organism evidence="5 6">
    <name type="scientific">Peptoniphilus harei ACS-146-V-Sch2b</name>
    <dbReference type="NCBI Taxonomy" id="908338"/>
    <lineage>
        <taxon>Bacteria</taxon>
        <taxon>Bacillati</taxon>
        <taxon>Bacillota</taxon>
        <taxon>Tissierellia</taxon>
        <taxon>Tissierellales</taxon>
        <taxon>Peptoniphilaceae</taxon>
        <taxon>Peptoniphilus</taxon>
    </lineage>
</organism>
<evidence type="ECO:0000256" key="3">
    <source>
        <dbReference type="ARBA" id="ARBA00023163"/>
    </source>
</evidence>
<dbReference type="eggNOG" id="ENOG503328X">
    <property type="taxonomic scope" value="Bacteria"/>
</dbReference>
<evidence type="ECO:0000256" key="2">
    <source>
        <dbReference type="ARBA" id="ARBA00023125"/>
    </source>
</evidence>